<dbReference type="EMBL" id="VYZN01000011">
    <property type="protein sequence ID" value="KAE9542329.1"/>
    <property type="molecule type" value="Genomic_DNA"/>
</dbReference>
<gene>
    <name evidence="1" type="ORF">AGLY_003456</name>
</gene>
<accession>A0A6G0U128</accession>
<evidence type="ECO:0008006" key="3">
    <source>
        <dbReference type="Google" id="ProtNLM"/>
    </source>
</evidence>
<dbReference type="SUPFAM" id="SSF53098">
    <property type="entry name" value="Ribonuclease H-like"/>
    <property type="match status" value="1"/>
</dbReference>
<keyword evidence="2" id="KW-1185">Reference proteome</keyword>
<dbReference type="Proteomes" id="UP000475862">
    <property type="component" value="Unassembled WGS sequence"/>
</dbReference>
<evidence type="ECO:0000313" key="1">
    <source>
        <dbReference type="EMBL" id="KAE9542329.1"/>
    </source>
</evidence>
<reference evidence="1 2" key="1">
    <citation type="submission" date="2019-08" db="EMBL/GenBank/DDBJ databases">
        <title>The genome of the soybean aphid Biotype 1, its phylome, world population structure and adaptation to the North American continent.</title>
        <authorList>
            <person name="Giordano R."/>
            <person name="Donthu R.K."/>
            <person name="Hernandez A.G."/>
            <person name="Wright C.L."/>
            <person name="Zimin A.V."/>
        </authorList>
    </citation>
    <scope>NUCLEOTIDE SEQUENCE [LARGE SCALE GENOMIC DNA]</scope>
    <source>
        <tissue evidence="1">Whole aphids</tissue>
    </source>
</reference>
<comment type="caution">
    <text evidence="1">The sequence shown here is derived from an EMBL/GenBank/DDBJ whole genome shotgun (WGS) entry which is preliminary data.</text>
</comment>
<name>A0A6G0U128_APHGL</name>
<organism evidence="1 2">
    <name type="scientific">Aphis glycines</name>
    <name type="common">Soybean aphid</name>
    <dbReference type="NCBI Taxonomy" id="307491"/>
    <lineage>
        <taxon>Eukaryota</taxon>
        <taxon>Metazoa</taxon>
        <taxon>Ecdysozoa</taxon>
        <taxon>Arthropoda</taxon>
        <taxon>Hexapoda</taxon>
        <taxon>Insecta</taxon>
        <taxon>Pterygota</taxon>
        <taxon>Neoptera</taxon>
        <taxon>Paraneoptera</taxon>
        <taxon>Hemiptera</taxon>
        <taxon>Sternorrhyncha</taxon>
        <taxon>Aphidomorpha</taxon>
        <taxon>Aphidoidea</taxon>
        <taxon>Aphididae</taxon>
        <taxon>Aphidini</taxon>
        <taxon>Aphis</taxon>
        <taxon>Aphis</taxon>
    </lineage>
</organism>
<dbReference type="OrthoDB" id="4951847at2759"/>
<evidence type="ECO:0000313" key="2">
    <source>
        <dbReference type="Proteomes" id="UP000475862"/>
    </source>
</evidence>
<dbReference type="AlphaFoldDB" id="A0A6G0U128"/>
<proteinExistence type="predicted"/>
<dbReference type="InterPro" id="IPR012337">
    <property type="entry name" value="RNaseH-like_sf"/>
</dbReference>
<protein>
    <recommendedName>
        <fullName evidence="3">HAT C-terminal dimerisation domain-containing protein</fullName>
    </recommendedName>
</protein>
<sequence>MAKMRQMLVTNDLDLDIITYDCSAHLLNYYQKILKYLGKALVLPQDVRWNTLADSIQSYIENWPILYQICHENRIAVSNDVLAAVENINKKNDAQEYLVKLKKISIALDQIQSDSCTICEVTSIWINLKEYFESEVNDPTLFNNFLKMYKVAITPYHVLSYILDHHYQGQKITEVEMDNTAPLSNNMFTDLTKQNVTLITWWLSVEKRISSNLFMLTQKMFTAVASSPGIE</sequence>